<sequence>MFHFTLLLKRQMYEDSEETSQHSDEGRRKLPAGVKSADCEHRATMTEWLDCSPLTYANRVQSPAGSLRIFASGYRAGRYHWSAGFLGDLPFPPPLHSGAAPYSPHFTLIGSQYLDHTSTSTLFPALLHTPLAPPSSALKTSMLRATNALNLNHADGADLRGAVSCVLAQYGGSVLESRVRRGCIFVYVRLFSPAWGTRLTRAVKPQKNWPSSAAHWQRGPGVDSRPRCLAVESPLLIEPRRWLLSLVVHLLTRAMDGEIRIRMLRWFRPASFDDRGHCRWSKLLREEETGKESDMACINHRLKMSRRRLSVESEGDERHAKLHLDGFISAWIFRQTDSRTKFFQVLYNSWWRNCPKYHTAGRGAPLVLR</sequence>
<accession>A0ABQ9GPP0</accession>
<gene>
    <name evidence="1" type="ORF">PR048_024826</name>
</gene>
<evidence type="ECO:0000313" key="1">
    <source>
        <dbReference type="EMBL" id="KAJ8873986.1"/>
    </source>
</evidence>
<comment type="caution">
    <text evidence="1">The sequence shown here is derived from an EMBL/GenBank/DDBJ whole genome shotgun (WGS) entry which is preliminary data.</text>
</comment>
<keyword evidence="2" id="KW-1185">Reference proteome</keyword>
<protein>
    <submittedName>
        <fullName evidence="1">Uncharacterized protein</fullName>
    </submittedName>
</protein>
<reference evidence="1 2" key="1">
    <citation type="submission" date="2023-02" db="EMBL/GenBank/DDBJ databases">
        <title>LHISI_Scaffold_Assembly.</title>
        <authorList>
            <person name="Stuart O.P."/>
            <person name="Cleave R."/>
            <person name="Magrath M.J.L."/>
            <person name="Mikheyev A.S."/>
        </authorList>
    </citation>
    <scope>NUCLEOTIDE SEQUENCE [LARGE SCALE GENOMIC DNA]</scope>
    <source>
        <strain evidence="1">Daus_M_001</strain>
        <tissue evidence="1">Leg muscle</tissue>
    </source>
</reference>
<dbReference type="Proteomes" id="UP001159363">
    <property type="component" value="Chromosome 9"/>
</dbReference>
<proteinExistence type="predicted"/>
<organism evidence="1 2">
    <name type="scientific">Dryococelus australis</name>
    <dbReference type="NCBI Taxonomy" id="614101"/>
    <lineage>
        <taxon>Eukaryota</taxon>
        <taxon>Metazoa</taxon>
        <taxon>Ecdysozoa</taxon>
        <taxon>Arthropoda</taxon>
        <taxon>Hexapoda</taxon>
        <taxon>Insecta</taxon>
        <taxon>Pterygota</taxon>
        <taxon>Neoptera</taxon>
        <taxon>Polyneoptera</taxon>
        <taxon>Phasmatodea</taxon>
        <taxon>Verophasmatodea</taxon>
        <taxon>Anareolatae</taxon>
        <taxon>Phasmatidae</taxon>
        <taxon>Eurycanthinae</taxon>
        <taxon>Dryococelus</taxon>
    </lineage>
</organism>
<evidence type="ECO:0000313" key="2">
    <source>
        <dbReference type="Proteomes" id="UP001159363"/>
    </source>
</evidence>
<name>A0ABQ9GPP0_9NEOP</name>
<dbReference type="EMBL" id="JARBHB010000010">
    <property type="protein sequence ID" value="KAJ8873986.1"/>
    <property type="molecule type" value="Genomic_DNA"/>
</dbReference>